<evidence type="ECO:0000313" key="1">
    <source>
        <dbReference type="EMBL" id="CAK8993883.1"/>
    </source>
</evidence>
<accession>A0ABP0HUK6</accession>
<protein>
    <submittedName>
        <fullName evidence="1">Uncharacterized protein</fullName>
    </submittedName>
</protein>
<name>A0ABP0HUK6_9DINO</name>
<proteinExistence type="predicted"/>
<evidence type="ECO:0000313" key="2">
    <source>
        <dbReference type="Proteomes" id="UP001642464"/>
    </source>
</evidence>
<sequence>MMQTLQFQTNCAIEGTCTEAEHTLQHTLRDAGTAASATAGLRSTIWTQPVVKGTSLRDAYYARWGPGRDTRWHISRHHRENIGVRSCGSLQDRCHMQLGLQWRRIPRCSHSTT</sequence>
<dbReference type="EMBL" id="CAXAMM010001892">
    <property type="protein sequence ID" value="CAK8993883.1"/>
    <property type="molecule type" value="Genomic_DNA"/>
</dbReference>
<gene>
    <name evidence="1" type="ORF">SCF082_LOCUS3698</name>
</gene>
<comment type="caution">
    <text evidence="1">The sequence shown here is derived from an EMBL/GenBank/DDBJ whole genome shotgun (WGS) entry which is preliminary data.</text>
</comment>
<reference evidence="1 2" key="1">
    <citation type="submission" date="2024-02" db="EMBL/GenBank/DDBJ databases">
        <authorList>
            <person name="Chen Y."/>
            <person name="Shah S."/>
            <person name="Dougan E. K."/>
            <person name="Thang M."/>
            <person name="Chan C."/>
        </authorList>
    </citation>
    <scope>NUCLEOTIDE SEQUENCE [LARGE SCALE GENOMIC DNA]</scope>
</reference>
<dbReference type="Proteomes" id="UP001642464">
    <property type="component" value="Unassembled WGS sequence"/>
</dbReference>
<organism evidence="1 2">
    <name type="scientific">Durusdinium trenchii</name>
    <dbReference type="NCBI Taxonomy" id="1381693"/>
    <lineage>
        <taxon>Eukaryota</taxon>
        <taxon>Sar</taxon>
        <taxon>Alveolata</taxon>
        <taxon>Dinophyceae</taxon>
        <taxon>Suessiales</taxon>
        <taxon>Symbiodiniaceae</taxon>
        <taxon>Durusdinium</taxon>
    </lineage>
</organism>
<keyword evidence="2" id="KW-1185">Reference proteome</keyword>